<sequence length="419" mass="44979">MATGGDGIYIVHSDGSRTLDGCSGAAVSCLGHSHQKVIDAIVHQAQQLSFAHTSVFTSQPAEDLASLLVESSDGAFSNVMFLSSGSEAVESAIKLVRQYHICNGEPERVNFISRKYGYHGNTIGALSAGYNPPRRQPFEPLLSDAFHHVSPCFFTRDGREDETEAQYVDRLVQEYEEMFQRLGPKTVAAVMLETISGATLGAVPPAVGYLARLRALCNKHGALLLFDEVMCGMGRAGTLHAWQSLGGVAPDLQTIGKGLGGGYQPISAILVAARVHTKIAAAQAQHPFVSGHTYQGHAIGCAAALATQRAIIDDKLLKRVVDMGDLLEDEVRRQVPHLKEVRGLGLFKAAEFAPVASRGHIAPDVVKACLTNGLAVYLCSPATDAVLFAPPFIITPEQIKELVRIFAMSVKQVLERKVD</sequence>
<dbReference type="PANTHER" id="PTHR43094:SF1">
    <property type="entry name" value="AMINOTRANSFERASE CLASS-III"/>
    <property type="match status" value="1"/>
</dbReference>
<evidence type="ECO:0000256" key="4">
    <source>
        <dbReference type="RuleBase" id="RU003560"/>
    </source>
</evidence>
<dbReference type="InterPro" id="IPR015424">
    <property type="entry name" value="PyrdxlP-dep_Trfase"/>
</dbReference>
<dbReference type="GO" id="GO:0005829">
    <property type="term" value="C:cytosol"/>
    <property type="evidence" value="ECO:0007669"/>
    <property type="project" value="TreeGrafter"/>
</dbReference>
<dbReference type="InterPro" id="IPR015421">
    <property type="entry name" value="PyrdxlP-dep_Trfase_major"/>
</dbReference>
<dbReference type="GO" id="GO:0008483">
    <property type="term" value="F:transaminase activity"/>
    <property type="evidence" value="ECO:0007669"/>
    <property type="project" value="InterPro"/>
</dbReference>
<evidence type="ECO:0000256" key="3">
    <source>
        <dbReference type="ARBA" id="ARBA00022898"/>
    </source>
</evidence>
<dbReference type="SUPFAM" id="SSF53383">
    <property type="entry name" value="PLP-dependent transferases"/>
    <property type="match status" value="1"/>
</dbReference>
<keyword evidence="5" id="KW-0808">Transferase</keyword>
<comment type="similarity">
    <text evidence="2 4">Belongs to the class-III pyridoxal-phosphate-dependent aminotransferase family.</text>
</comment>
<dbReference type="CDD" id="cd00610">
    <property type="entry name" value="OAT_like"/>
    <property type="match status" value="1"/>
</dbReference>
<proteinExistence type="inferred from homology"/>
<gene>
    <name evidence="5" type="ORF">B0I36DRAFT_250364</name>
</gene>
<comment type="cofactor">
    <cofactor evidence="1">
        <name>pyridoxal 5'-phosphate</name>
        <dbReference type="ChEBI" id="CHEBI:597326"/>
    </cofactor>
</comment>
<keyword evidence="6" id="KW-1185">Reference proteome</keyword>
<protein>
    <submittedName>
        <fullName evidence="5">Pyridoxal phosphate-dependent transferase</fullName>
    </submittedName>
</protein>
<dbReference type="OrthoDB" id="5419315at2759"/>
<dbReference type="InterPro" id="IPR005814">
    <property type="entry name" value="Aminotrans_3"/>
</dbReference>
<evidence type="ECO:0000256" key="1">
    <source>
        <dbReference type="ARBA" id="ARBA00001933"/>
    </source>
</evidence>
<dbReference type="InterPro" id="IPR015422">
    <property type="entry name" value="PyrdxlP-dep_Trfase_small"/>
</dbReference>
<dbReference type="Gene3D" id="3.40.640.10">
    <property type="entry name" value="Type I PLP-dependent aspartate aminotransferase-like (Major domain)"/>
    <property type="match status" value="1"/>
</dbReference>
<dbReference type="EMBL" id="JAGTJQ010000009">
    <property type="protein sequence ID" value="KAH7024339.1"/>
    <property type="molecule type" value="Genomic_DNA"/>
</dbReference>
<dbReference type="Pfam" id="PF00202">
    <property type="entry name" value="Aminotran_3"/>
    <property type="match status" value="1"/>
</dbReference>
<accession>A0A9P9BKY3</accession>
<organism evidence="5 6">
    <name type="scientific">Microdochium trichocladiopsis</name>
    <dbReference type="NCBI Taxonomy" id="1682393"/>
    <lineage>
        <taxon>Eukaryota</taxon>
        <taxon>Fungi</taxon>
        <taxon>Dikarya</taxon>
        <taxon>Ascomycota</taxon>
        <taxon>Pezizomycotina</taxon>
        <taxon>Sordariomycetes</taxon>
        <taxon>Xylariomycetidae</taxon>
        <taxon>Xylariales</taxon>
        <taxon>Microdochiaceae</taxon>
        <taxon>Microdochium</taxon>
    </lineage>
</organism>
<evidence type="ECO:0000313" key="5">
    <source>
        <dbReference type="EMBL" id="KAH7024339.1"/>
    </source>
</evidence>
<reference evidence="5" key="1">
    <citation type="journal article" date="2021" name="Nat. Commun.">
        <title>Genetic determinants of endophytism in the Arabidopsis root mycobiome.</title>
        <authorList>
            <person name="Mesny F."/>
            <person name="Miyauchi S."/>
            <person name="Thiergart T."/>
            <person name="Pickel B."/>
            <person name="Atanasova L."/>
            <person name="Karlsson M."/>
            <person name="Huettel B."/>
            <person name="Barry K.W."/>
            <person name="Haridas S."/>
            <person name="Chen C."/>
            <person name="Bauer D."/>
            <person name="Andreopoulos W."/>
            <person name="Pangilinan J."/>
            <person name="LaButti K."/>
            <person name="Riley R."/>
            <person name="Lipzen A."/>
            <person name="Clum A."/>
            <person name="Drula E."/>
            <person name="Henrissat B."/>
            <person name="Kohler A."/>
            <person name="Grigoriev I.V."/>
            <person name="Martin F.M."/>
            <person name="Hacquard S."/>
        </authorList>
    </citation>
    <scope>NUCLEOTIDE SEQUENCE</scope>
    <source>
        <strain evidence="5">MPI-CAGE-CH-0230</strain>
    </source>
</reference>
<dbReference type="FunFam" id="3.40.640.10:FF:000004">
    <property type="entry name" value="Acetylornithine aminotransferase"/>
    <property type="match status" value="1"/>
</dbReference>
<comment type="caution">
    <text evidence="5">The sequence shown here is derived from an EMBL/GenBank/DDBJ whole genome shotgun (WGS) entry which is preliminary data.</text>
</comment>
<dbReference type="GO" id="GO:0030170">
    <property type="term" value="F:pyridoxal phosphate binding"/>
    <property type="evidence" value="ECO:0007669"/>
    <property type="project" value="InterPro"/>
</dbReference>
<dbReference type="Gene3D" id="3.90.1150.10">
    <property type="entry name" value="Aspartate Aminotransferase, domain 1"/>
    <property type="match status" value="1"/>
</dbReference>
<name>A0A9P9BKY3_9PEZI</name>
<dbReference type="PANTHER" id="PTHR43094">
    <property type="entry name" value="AMINOTRANSFERASE"/>
    <property type="match status" value="1"/>
</dbReference>
<dbReference type="PIRSF" id="PIRSF000521">
    <property type="entry name" value="Transaminase_4ab_Lys_Orn"/>
    <property type="match status" value="1"/>
</dbReference>
<dbReference type="Proteomes" id="UP000756346">
    <property type="component" value="Unassembled WGS sequence"/>
</dbReference>
<evidence type="ECO:0000256" key="2">
    <source>
        <dbReference type="ARBA" id="ARBA00008954"/>
    </source>
</evidence>
<keyword evidence="3 4" id="KW-0663">Pyridoxal phosphate</keyword>
<dbReference type="AlphaFoldDB" id="A0A9P9BKY3"/>
<dbReference type="RefSeq" id="XP_046007887.1">
    <property type="nucleotide sequence ID" value="XM_046150537.1"/>
</dbReference>
<dbReference type="GeneID" id="70180083"/>
<evidence type="ECO:0000313" key="6">
    <source>
        <dbReference type="Proteomes" id="UP000756346"/>
    </source>
</evidence>